<dbReference type="Proteomes" id="UP001627408">
    <property type="component" value="Unassembled WGS sequence"/>
</dbReference>
<dbReference type="PIRSF" id="PIRSF036382">
    <property type="entry name" value="RR_antiterm"/>
    <property type="match status" value="1"/>
</dbReference>
<dbReference type="InterPro" id="IPR036388">
    <property type="entry name" value="WH-like_DNA-bd_sf"/>
</dbReference>
<dbReference type="InterPro" id="IPR008327">
    <property type="entry name" value="Sig_transdc_resp-reg_antiterm"/>
</dbReference>
<accession>A0ABW8UVW6</accession>
<keyword evidence="5" id="KW-1185">Reference proteome</keyword>
<evidence type="ECO:0000313" key="4">
    <source>
        <dbReference type="EMBL" id="MFL4470194.1"/>
    </source>
</evidence>
<dbReference type="SUPFAM" id="SSF52172">
    <property type="entry name" value="CheY-like"/>
    <property type="match status" value="1"/>
</dbReference>
<dbReference type="EMBL" id="JBHDIY010000002">
    <property type="protein sequence ID" value="MFL4470194.1"/>
    <property type="molecule type" value="Genomic_DNA"/>
</dbReference>
<gene>
    <name evidence="4" type="ORF">ACERZ8_10030</name>
</gene>
<dbReference type="CDD" id="cd00156">
    <property type="entry name" value="REC"/>
    <property type="match status" value="1"/>
</dbReference>
<dbReference type="PROSITE" id="PS50921">
    <property type="entry name" value="ANTAR"/>
    <property type="match status" value="1"/>
</dbReference>
<dbReference type="RefSeq" id="WP_407592063.1">
    <property type="nucleotide sequence ID" value="NZ_JBHDIY010000002.1"/>
</dbReference>
<name>A0ABW8UVW6_9RHOB</name>
<feature type="domain" description="ANTAR" evidence="3">
    <location>
        <begin position="122"/>
        <end position="183"/>
    </location>
</feature>
<feature type="domain" description="Response regulatory" evidence="2">
    <location>
        <begin position="2"/>
        <end position="116"/>
    </location>
</feature>
<dbReference type="Pfam" id="PF00072">
    <property type="entry name" value="Response_reg"/>
    <property type="match status" value="1"/>
</dbReference>
<dbReference type="InterPro" id="IPR005561">
    <property type="entry name" value="ANTAR"/>
</dbReference>
<sequence>MKIAVVEPDADRAREIIDALTEDGWNDVVVLGDVIGLARKLAALNPDLVLIDLANPSRDALEQISAASNAQSRPVAMFVDHSDDEMTQAAVTAGLSAYVVGELQPERIRPVLKTAIARFKMMSQMRLELEAAKQALADRKTVDRAKGMIMRARGISEEEAYALLRKTAMSQNRKVIDVAQALLTASDLLL</sequence>
<dbReference type="InterPro" id="IPR011006">
    <property type="entry name" value="CheY-like_superfamily"/>
</dbReference>
<keyword evidence="1" id="KW-0597">Phosphoprotein</keyword>
<protein>
    <submittedName>
        <fullName evidence="4">ANTAR domain-containing response regulator</fullName>
    </submittedName>
</protein>
<evidence type="ECO:0000259" key="2">
    <source>
        <dbReference type="PROSITE" id="PS50110"/>
    </source>
</evidence>
<organism evidence="4 5">
    <name type="scientific">Tateyamaria armeniaca</name>
    <dbReference type="NCBI Taxonomy" id="2518930"/>
    <lineage>
        <taxon>Bacteria</taxon>
        <taxon>Pseudomonadati</taxon>
        <taxon>Pseudomonadota</taxon>
        <taxon>Alphaproteobacteria</taxon>
        <taxon>Rhodobacterales</taxon>
        <taxon>Roseobacteraceae</taxon>
        <taxon>Tateyamaria</taxon>
    </lineage>
</organism>
<dbReference type="PROSITE" id="PS50110">
    <property type="entry name" value="RESPONSE_REGULATORY"/>
    <property type="match status" value="1"/>
</dbReference>
<reference evidence="4 5" key="1">
    <citation type="submission" date="2024-08" db="EMBL/GenBank/DDBJ databases">
        <title>Tateyamaria sp. nov., isolated from marine algae.</title>
        <authorList>
            <person name="Choi B.J."/>
            <person name="Kim J.M."/>
            <person name="Lee J.K."/>
            <person name="Choi D.G."/>
            <person name="Bayburt H."/>
            <person name="Baek J.H."/>
            <person name="Han D.M."/>
            <person name="Jeon C.O."/>
        </authorList>
    </citation>
    <scope>NUCLEOTIDE SEQUENCE [LARGE SCALE GENOMIC DNA]</scope>
    <source>
        <strain evidence="4 5">KMU-156</strain>
    </source>
</reference>
<dbReference type="Gene3D" id="1.10.10.10">
    <property type="entry name" value="Winged helix-like DNA-binding domain superfamily/Winged helix DNA-binding domain"/>
    <property type="match status" value="1"/>
</dbReference>
<evidence type="ECO:0000313" key="5">
    <source>
        <dbReference type="Proteomes" id="UP001627408"/>
    </source>
</evidence>
<evidence type="ECO:0000256" key="1">
    <source>
        <dbReference type="PROSITE-ProRule" id="PRU00169"/>
    </source>
</evidence>
<dbReference type="InterPro" id="IPR001789">
    <property type="entry name" value="Sig_transdc_resp-reg_receiver"/>
</dbReference>
<dbReference type="SMART" id="SM00448">
    <property type="entry name" value="REC"/>
    <property type="match status" value="1"/>
</dbReference>
<proteinExistence type="predicted"/>
<dbReference type="Pfam" id="PF03861">
    <property type="entry name" value="ANTAR"/>
    <property type="match status" value="1"/>
</dbReference>
<feature type="modified residue" description="4-aspartylphosphate" evidence="1">
    <location>
        <position position="52"/>
    </location>
</feature>
<dbReference type="Gene3D" id="3.40.50.2300">
    <property type="match status" value="1"/>
</dbReference>
<comment type="caution">
    <text evidence="4">The sequence shown here is derived from an EMBL/GenBank/DDBJ whole genome shotgun (WGS) entry which is preliminary data.</text>
</comment>
<dbReference type="SMART" id="SM01012">
    <property type="entry name" value="ANTAR"/>
    <property type="match status" value="1"/>
</dbReference>
<evidence type="ECO:0000259" key="3">
    <source>
        <dbReference type="PROSITE" id="PS50921"/>
    </source>
</evidence>